<comment type="caution">
    <text evidence="2">The sequence shown here is derived from an EMBL/GenBank/DDBJ whole genome shotgun (WGS) entry which is preliminary data.</text>
</comment>
<dbReference type="EMBL" id="LSBH01000008">
    <property type="protein sequence ID" value="OAQ75409.1"/>
    <property type="molecule type" value="Genomic_DNA"/>
</dbReference>
<feature type="compositionally biased region" description="Basic and acidic residues" evidence="1">
    <location>
        <begin position="54"/>
        <end position="65"/>
    </location>
</feature>
<evidence type="ECO:0000256" key="1">
    <source>
        <dbReference type="SAM" id="MobiDB-lite"/>
    </source>
</evidence>
<evidence type="ECO:0000313" key="2">
    <source>
        <dbReference type="EMBL" id="OAQ75409.1"/>
    </source>
</evidence>
<protein>
    <submittedName>
        <fullName evidence="2">Uncharacterized protein</fullName>
    </submittedName>
</protein>
<gene>
    <name evidence="2" type="ORF">VFPBJ_09382</name>
    <name evidence="3" type="ORF">VFPFJ_09493</name>
</gene>
<accession>A0A179GE53</accession>
<feature type="region of interest" description="Disordered" evidence="1">
    <location>
        <begin position="54"/>
        <end position="82"/>
    </location>
</feature>
<organism evidence="2 4">
    <name type="scientific">Purpureocillium lilacinum</name>
    <name type="common">Paecilomyces lilacinus</name>
    <dbReference type="NCBI Taxonomy" id="33203"/>
    <lineage>
        <taxon>Eukaryota</taxon>
        <taxon>Fungi</taxon>
        <taxon>Dikarya</taxon>
        <taxon>Ascomycota</taxon>
        <taxon>Pezizomycotina</taxon>
        <taxon>Sordariomycetes</taxon>
        <taxon>Hypocreomycetidae</taxon>
        <taxon>Hypocreales</taxon>
        <taxon>Ophiocordycipitaceae</taxon>
        <taxon>Purpureocillium</taxon>
    </lineage>
</organism>
<dbReference type="Proteomes" id="UP000078340">
    <property type="component" value="Unassembled WGS sequence"/>
</dbReference>
<proteinExistence type="predicted"/>
<sequence length="82" mass="9096">MPFSATHHPLRCLSWQVGLDSDEAAAASLTTPQLQRQTQHVQVIVYHRAGLDVRGRSRSPSHEAASHGGLMVRRAVPKSWMK</sequence>
<evidence type="ECO:0000313" key="3">
    <source>
        <dbReference type="EMBL" id="OAQ81038.1"/>
    </source>
</evidence>
<evidence type="ECO:0000313" key="4">
    <source>
        <dbReference type="Proteomes" id="UP000078240"/>
    </source>
</evidence>
<reference evidence="2 4" key="1">
    <citation type="submission" date="2016-01" db="EMBL/GenBank/DDBJ databases">
        <title>Biosynthesis of antibiotic leucinostatins and their inhibition on Phytophthora in bio-control Purpureocillium lilacinum.</title>
        <authorList>
            <person name="Wang G."/>
            <person name="Liu Z."/>
            <person name="Lin R."/>
            <person name="Li E."/>
            <person name="Mao Z."/>
            <person name="Ling J."/>
            <person name="Yin W."/>
            <person name="Xie B."/>
        </authorList>
    </citation>
    <scope>NUCLEOTIDE SEQUENCE [LARGE SCALE GENOMIC DNA]</scope>
    <source>
        <strain evidence="2">PLBJ-1</strain>
        <strain evidence="3">PLFJ-1</strain>
    </source>
</reference>
<dbReference type="Proteomes" id="UP000078240">
    <property type="component" value="Unassembled WGS sequence"/>
</dbReference>
<dbReference type="EMBL" id="LSBI01000009">
    <property type="protein sequence ID" value="OAQ81038.1"/>
    <property type="molecule type" value="Genomic_DNA"/>
</dbReference>
<name>A0A179GE53_PURLI</name>
<dbReference type="AlphaFoldDB" id="A0A179GE53"/>